<dbReference type="AlphaFoldDB" id="A0A0B0EQF5"/>
<dbReference type="InterPro" id="IPR006638">
    <property type="entry name" value="Elp3/MiaA/NifB-like_rSAM"/>
</dbReference>
<proteinExistence type="inferred from homology"/>
<dbReference type="Gene3D" id="3.20.20.70">
    <property type="entry name" value="Aldolase class I"/>
    <property type="match status" value="1"/>
</dbReference>
<dbReference type="InterPro" id="IPR031691">
    <property type="entry name" value="LIAS_N"/>
</dbReference>
<dbReference type="GO" id="GO:0046872">
    <property type="term" value="F:metal ion binding"/>
    <property type="evidence" value="ECO:0007669"/>
    <property type="project" value="UniProtKB-KW"/>
</dbReference>
<dbReference type="PROSITE" id="PS51918">
    <property type="entry name" value="RADICAL_SAM"/>
    <property type="match status" value="1"/>
</dbReference>
<dbReference type="EMBL" id="JRYO01000014">
    <property type="protein sequence ID" value="KHE94116.1"/>
    <property type="molecule type" value="Genomic_DNA"/>
</dbReference>
<comment type="function">
    <text evidence="8">Catalyzes the radical-mediated insertion of two sulfur atoms into the C-6 and C-8 positions of the octanoyl moiety bound to the lipoyl domains of lipoate-dependent enzymes, thereby converting the octanoylated domains into lipoylated derivatives.</text>
</comment>
<evidence type="ECO:0000256" key="7">
    <source>
        <dbReference type="ARBA" id="ARBA00047326"/>
    </source>
</evidence>
<dbReference type="HAMAP" id="MF_00206">
    <property type="entry name" value="Lipoyl_synth"/>
    <property type="match status" value="1"/>
</dbReference>
<dbReference type="SFLD" id="SFLDS00029">
    <property type="entry name" value="Radical_SAM"/>
    <property type="match status" value="1"/>
</dbReference>
<gene>
    <name evidence="8 10" type="primary">lipA</name>
    <name evidence="10" type="ORF">SCABRO_00106</name>
</gene>
<dbReference type="InterPro" id="IPR013785">
    <property type="entry name" value="Aldolase_TIM"/>
</dbReference>
<comment type="subcellular location">
    <subcellularLocation>
        <location evidence="8">Cytoplasm</location>
    </subcellularLocation>
</comment>
<evidence type="ECO:0000313" key="10">
    <source>
        <dbReference type="EMBL" id="KHE94116.1"/>
    </source>
</evidence>
<organism evidence="10 11">
    <name type="scientific">Candidatus Scalindua brodae</name>
    <dbReference type="NCBI Taxonomy" id="237368"/>
    <lineage>
        <taxon>Bacteria</taxon>
        <taxon>Pseudomonadati</taxon>
        <taxon>Planctomycetota</taxon>
        <taxon>Candidatus Brocadiia</taxon>
        <taxon>Candidatus Brocadiales</taxon>
        <taxon>Candidatus Scalinduaceae</taxon>
        <taxon>Candidatus Scalindua</taxon>
    </lineage>
</organism>
<feature type="binding site" evidence="8">
    <location>
        <position position="45"/>
    </location>
    <ligand>
        <name>[4Fe-4S] cluster</name>
        <dbReference type="ChEBI" id="CHEBI:49883"/>
        <label>1</label>
    </ligand>
</feature>
<dbReference type="InterPro" id="IPR058240">
    <property type="entry name" value="rSAM_sf"/>
</dbReference>
<accession>A0A0B0EQF5</accession>
<comment type="cofactor">
    <cofactor evidence="8">
        <name>[4Fe-4S] cluster</name>
        <dbReference type="ChEBI" id="CHEBI:49883"/>
    </cofactor>
    <text evidence="8">Binds 2 [4Fe-4S] clusters per subunit. One cluster is coordinated with 3 cysteines and an exchangeable S-adenosyl-L-methionine.</text>
</comment>
<dbReference type="NCBIfam" id="NF009544">
    <property type="entry name" value="PRK12928.1"/>
    <property type="match status" value="1"/>
</dbReference>
<dbReference type="GO" id="GO:0005737">
    <property type="term" value="C:cytoplasm"/>
    <property type="evidence" value="ECO:0007669"/>
    <property type="project" value="UniProtKB-SubCell"/>
</dbReference>
<keyword evidence="4 8" id="KW-0479">Metal-binding</keyword>
<keyword evidence="5 8" id="KW-0408">Iron</keyword>
<feature type="binding site" evidence="8">
    <location>
        <position position="70"/>
    </location>
    <ligand>
        <name>[4Fe-4S] cluster</name>
        <dbReference type="ChEBI" id="CHEBI:49883"/>
        <label>2</label>
        <note>4Fe-4S-S-AdoMet</note>
    </ligand>
</feature>
<dbReference type="SUPFAM" id="SSF102114">
    <property type="entry name" value="Radical SAM enzymes"/>
    <property type="match status" value="1"/>
</dbReference>
<feature type="binding site" evidence="8">
    <location>
        <position position="277"/>
    </location>
    <ligand>
        <name>[4Fe-4S] cluster</name>
        <dbReference type="ChEBI" id="CHEBI:49883"/>
        <label>1</label>
    </ligand>
</feature>
<dbReference type="SMART" id="SM00729">
    <property type="entry name" value="Elp3"/>
    <property type="match status" value="1"/>
</dbReference>
<feature type="binding site" evidence="8">
    <location>
        <position position="66"/>
    </location>
    <ligand>
        <name>[4Fe-4S] cluster</name>
        <dbReference type="ChEBI" id="CHEBI:49883"/>
        <label>2</label>
        <note>4Fe-4S-S-AdoMet</note>
    </ligand>
</feature>
<evidence type="ECO:0000256" key="2">
    <source>
        <dbReference type="ARBA" id="ARBA00022679"/>
    </source>
</evidence>
<dbReference type="PANTHER" id="PTHR10949:SF0">
    <property type="entry name" value="LIPOYL SYNTHASE, MITOCHONDRIAL"/>
    <property type="match status" value="1"/>
</dbReference>
<sequence>MAFHVRRRHHPDWLKVRIPSGVTCNQIRTTLKKNKVNTVCEEAKCPNIAECYGRGTATFLIMGDVCTRKCFYCNIRTGAPQDLDRQEPGKIADTVKKLNLNYAVITSVTRDDLPDFGAEQFYNTVTEIRKLRPECKIEILTPEFNGNLKLLERVLDSSPYIFNHNIETVRDLFPRVRPEGSYDLSLKVLEHAGNYLPTIKSGLMIGLGETKDQIRKTLHDLKRAGVVVLTIGQYLQPGADLSEVKKYYTIREFDELKEEALEMGFSHVFSGPLVRSSYHADSVIL</sequence>
<keyword evidence="6 8" id="KW-0411">Iron-sulfur</keyword>
<protein>
    <recommendedName>
        <fullName evidence="8">Lipoyl synthase</fullName>
        <ecNumber evidence="8">2.8.1.8</ecNumber>
    </recommendedName>
    <alternativeName>
        <fullName evidence="8">Lip-syn</fullName>
        <shortName evidence="8">LS</shortName>
    </alternativeName>
    <alternativeName>
        <fullName evidence="8">Lipoate synthase</fullName>
    </alternativeName>
    <alternativeName>
        <fullName evidence="8">Lipoic acid synthase</fullName>
    </alternativeName>
    <alternativeName>
        <fullName evidence="8">Sulfur insertion protein LipA</fullName>
    </alternativeName>
</protein>
<reference evidence="10 11" key="1">
    <citation type="submission" date="2014-10" db="EMBL/GenBank/DDBJ databases">
        <title>Draft genome of anammox bacterium scalindua brodae, obtained using differential coverage binning of sequence data from two enrichment reactors.</title>
        <authorList>
            <person name="Speth D.R."/>
            <person name="Russ L."/>
            <person name="Kartal B."/>
            <person name="Op den Camp H.J."/>
            <person name="Dutilh B.E."/>
            <person name="Jetten M.S."/>
        </authorList>
    </citation>
    <scope>NUCLEOTIDE SEQUENCE [LARGE SCALE GENOMIC DNA]</scope>
    <source>
        <strain evidence="10">RU1</strain>
    </source>
</reference>
<dbReference type="PANTHER" id="PTHR10949">
    <property type="entry name" value="LIPOYL SYNTHASE"/>
    <property type="match status" value="1"/>
</dbReference>
<dbReference type="GO" id="GO:0051539">
    <property type="term" value="F:4 iron, 4 sulfur cluster binding"/>
    <property type="evidence" value="ECO:0007669"/>
    <property type="project" value="UniProtKB-UniRule"/>
</dbReference>
<feature type="binding site" evidence="8">
    <location>
        <position position="73"/>
    </location>
    <ligand>
        <name>[4Fe-4S] cluster</name>
        <dbReference type="ChEBI" id="CHEBI:49883"/>
        <label>2</label>
        <note>4Fe-4S-S-AdoMet</note>
    </ligand>
</feature>
<dbReference type="NCBIfam" id="TIGR00510">
    <property type="entry name" value="lipA"/>
    <property type="match status" value="1"/>
</dbReference>
<feature type="binding site" evidence="8">
    <location>
        <position position="51"/>
    </location>
    <ligand>
        <name>[4Fe-4S] cluster</name>
        <dbReference type="ChEBI" id="CHEBI:49883"/>
        <label>1</label>
    </ligand>
</feature>
<evidence type="ECO:0000313" key="11">
    <source>
        <dbReference type="Proteomes" id="UP000030652"/>
    </source>
</evidence>
<dbReference type="eggNOG" id="COG0320">
    <property type="taxonomic scope" value="Bacteria"/>
</dbReference>
<dbReference type="EC" id="2.8.1.8" evidence="8"/>
<dbReference type="InterPro" id="IPR007197">
    <property type="entry name" value="rSAM"/>
</dbReference>
<evidence type="ECO:0000256" key="8">
    <source>
        <dbReference type="HAMAP-Rule" id="MF_00206"/>
    </source>
</evidence>
<dbReference type="GO" id="GO:0009249">
    <property type="term" value="P:protein lipoylation"/>
    <property type="evidence" value="ECO:0007669"/>
    <property type="project" value="UniProtKB-UniRule"/>
</dbReference>
<evidence type="ECO:0000256" key="1">
    <source>
        <dbReference type="ARBA" id="ARBA00022485"/>
    </source>
</evidence>
<evidence type="ECO:0000256" key="3">
    <source>
        <dbReference type="ARBA" id="ARBA00022691"/>
    </source>
</evidence>
<feature type="domain" description="Radical SAM core" evidence="9">
    <location>
        <begin position="51"/>
        <end position="266"/>
    </location>
</feature>
<dbReference type="GO" id="GO:0016992">
    <property type="term" value="F:lipoate synthase activity"/>
    <property type="evidence" value="ECO:0007669"/>
    <property type="project" value="UniProtKB-UniRule"/>
</dbReference>
<dbReference type="Pfam" id="PF04055">
    <property type="entry name" value="Radical_SAM"/>
    <property type="match status" value="1"/>
</dbReference>
<dbReference type="Pfam" id="PF16881">
    <property type="entry name" value="LIAS_N"/>
    <property type="match status" value="1"/>
</dbReference>
<comment type="catalytic activity">
    <reaction evidence="7 8">
        <text>[[Fe-S] cluster scaffold protein carrying a second [4Fe-4S](2+) cluster] + N(6)-octanoyl-L-lysyl-[protein] + 2 oxidized [2Fe-2S]-[ferredoxin] + 2 S-adenosyl-L-methionine + 4 H(+) = [[Fe-S] cluster scaffold protein] + N(6)-[(R)-dihydrolipoyl]-L-lysyl-[protein] + 4 Fe(3+) + 2 hydrogen sulfide + 2 5'-deoxyadenosine + 2 L-methionine + 2 reduced [2Fe-2S]-[ferredoxin]</text>
        <dbReference type="Rhea" id="RHEA:16585"/>
        <dbReference type="Rhea" id="RHEA-COMP:9928"/>
        <dbReference type="Rhea" id="RHEA-COMP:10000"/>
        <dbReference type="Rhea" id="RHEA-COMP:10001"/>
        <dbReference type="Rhea" id="RHEA-COMP:10475"/>
        <dbReference type="Rhea" id="RHEA-COMP:14568"/>
        <dbReference type="Rhea" id="RHEA-COMP:14569"/>
        <dbReference type="ChEBI" id="CHEBI:15378"/>
        <dbReference type="ChEBI" id="CHEBI:17319"/>
        <dbReference type="ChEBI" id="CHEBI:29034"/>
        <dbReference type="ChEBI" id="CHEBI:29919"/>
        <dbReference type="ChEBI" id="CHEBI:33722"/>
        <dbReference type="ChEBI" id="CHEBI:33737"/>
        <dbReference type="ChEBI" id="CHEBI:33738"/>
        <dbReference type="ChEBI" id="CHEBI:57844"/>
        <dbReference type="ChEBI" id="CHEBI:59789"/>
        <dbReference type="ChEBI" id="CHEBI:78809"/>
        <dbReference type="ChEBI" id="CHEBI:83100"/>
        <dbReference type="EC" id="2.8.1.8"/>
    </reaction>
</comment>
<dbReference type="PIRSF" id="PIRSF005963">
    <property type="entry name" value="Lipoyl_synth"/>
    <property type="match status" value="1"/>
</dbReference>
<dbReference type="PATRIC" id="fig|237368.3.peg.116"/>
<dbReference type="Proteomes" id="UP000030652">
    <property type="component" value="Unassembled WGS sequence"/>
</dbReference>
<dbReference type="UniPathway" id="UPA00538">
    <property type="reaction ID" value="UER00593"/>
</dbReference>
<evidence type="ECO:0000256" key="5">
    <source>
        <dbReference type="ARBA" id="ARBA00023004"/>
    </source>
</evidence>
<dbReference type="InterPro" id="IPR003698">
    <property type="entry name" value="Lipoyl_synth"/>
</dbReference>
<evidence type="ECO:0000256" key="6">
    <source>
        <dbReference type="ARBA" id="ARBA00023014"/>
    </source>
</evidence>
<comment type="pathway">
    <text evidence="8">Protein modification; protein lipoylation via endogenous pathway; protein N(6)-(lipoyl)lysine from octanoyl-[acyl-carrier-protein]: step 2/2.</text>
</comment>
<evidence type="ECO:0000259" key="9">
    <source>
        <dbReference type="PROSITE" id="PS51918"/>
    </source>
</evidence>
<keyword evidence="1 8" id="KW-0004">4Fe-4S</keyword>
<dbReference type="SFLD" id="SFLDG01058">
    <property type="entry name" value="lipoyl_synthase_like"/>
    <property type="match status" value="1"/>
</dbReference>
<dbReference type="NCBIfam" id="NF004019">
    <property type="entry name" value="PRK05481.1"/>
    <property type="match status" value="1"/>
</dbReference>
<dbReference type="SFLD" id="SFLDF00271">
    <property type="entry name" value="lipoyl_synthase"/>
    <property type="match status" value="1"/>
</dbReference>
<feature type="binding site" evidence="8">
    <location>
        <position position="40"/>
    </location>
    <ligand>
        <name>[4Fe-4S] cluster</name>
        <dbReference type="ChEBI" id="CHEBI:49883"/>
        <label>1</label>
    </ligand>
</feature>
<comment type="similarity">
    <text evidence="8">Belongs to the radical SAM superfamily. Lipoyl synthase family.</text>
</comment>
<evidence type="ECO:0000256" key="4">
    <source>
        <dbReference type="ARBA" id="ARBA00022723"/>
    </source>
</evidence>
<keyword evidence="8" id="KW-0963">Cytoplasm</keyword>
<keyword evidence="2 8" id="KW-0808">Transferase</keyword>
<keyword evidence="3 8" id="KW-0949">S-adenosyl-L-methionine</keyword>
<name>A0A0B0EQF5_9BACT</name>
<comment type="caution">
    <text evidence="10">The sequence shown here is derived from an EMBL/GenBank/DDBJ whole genome shotgun (WGS) entry which is preliminary data.</text>
</comment>